<feature type="compositionally biased region" description="Polar residues" evidence="2">
    <location>
        <begin position="474"/>
        <end position="487"/>
    </location>
</feature>
<evidence type="ECO:0000313" key="4">
    <source>
        <dbReference type="Proteomes" id="UP001200034"/>
    </source>
</evidence>
<dbReference type="InterPro" id="IPR033207">
    <property type="entry name" value="CCP110"/>
</dbReference>
<sequence length="726" mass="80882">MDMDNASWAMDQLRRAASEENESRFLVGSSSAPYVSQFRIDGQPILPPLMTAERRRQMLQLKQRALELEAHYKEKQSKQSDSASDENSDSGSMSTVQRCLPQLQQTQTYIYDSTQQPPPPPPPQESPRCRPQTLQIHGAPTVVPSICVDPPTPLEPQLEVSASNSSNRLLLSTTHRKLNNITSRIMRFERQAGESQPLDVLWQDKRMLRSSTSPALLLPPPGGQQMQRSRSFTLDEPSPALLAHLRRMGHKEVPSLTTLQPQEALEVAPTPPPPPPPPPTVAVTASATSPRCRFAVSSCSSAQSLAHLRRHTVESKAKQVQRSASSSQVDQARSSSSSVSLSMGGRRCGGFNAHAQRTLQQQQLQLKQLLQRALHEAEDVLDGQDEQERKQLTLAKHQMFKDIQLAHRDRFQQLVQYQHEEQRRMQAEFDRQQRFLIDQICADINVSAYSGSSDPPAASGTAPDAGAEPAAGSEPSTSHNETVTLSPRDSVLFTARKRLFDGGADTESDAPSELLPLDSTPRAQAIGSSSSHNKARLRKPVQQQRSQSVARKQPSPVPHAAGRTPPARRPMSSNKPTTALASRPKPQPHQPQQKALAKTRRSASPSRQSLQQRREEAATLLCAATRGFLVRRLFRTEQVQLIVQTIRDTLIFVLNLHMETTIGGIDHEEPANIRLKARLLQQLCSASRTLHLIFFQTSIKERMEIIARDRKRIKTKLMALHVKQRQ</sequence>
<dbReference type="AlphaFoldDB" id="A0AAD4PR16"/>
<dbReference type="GO" id="GO:0007099">
    <property type="term" value="P:centriole replication"/>
    <property type="evidence" value="ECO:0007669"/>
    <property type="project" value="InterPro"/>
</dbReference>
<dbReference type="EMBL" id="JAJJHW010000095">
    <property type="protein sequence ID" value="KAH8387385.1"/>
    <property type="molecule type" value="Genomic_DNA"/>
</dbReference>
<proteinExistence type="predicted"/>
<dbReference type="GO" id="GO:0005814">
    <property type="term" value="C:centriole"/>
    <property type="evidence" value="ECO:0007669"/>
    <property type="project" value="InterPro"/>
</dbReference>
<accession>A0AAD4PR16</accession>
<feature type="compositionally biased region" description="Pro residues" evidence="2">
    <location>
        <begin position="269"/>
        <end position="280"/>
    </location>
</feature>
<dbReference type="GO" id="GO:1903723">
    <property type="term" value="P:negative regulation of centriole elongation"/>
    <property type="evidence" value="ECO:0007669"/>
    <property type="project" value="TreeGrafter"/>
</dbReference>
<feature type="compositionally biased region" description="Polar residues" evidence="2">
    <location>
        <begin position="571"/>
        <end position="580"/>
    </location>
</feature>
<reference evidence="3" key="1">
    <citation type="journal article" date="2021" name="Mol. Ecol. Resour.">
        <title>Phylogenomic analyses of the genus Drosophila reveals genomic signals of climate adaptation.</title>
        <authorList>
            <person name="Li F."/>
            <person name="Rane R.V."/>
            <person name="Luria V."/>
            <person name="Xiong Z."/>
            <person name="Chen J."/>
            <person name="Li Z."/>
            <person name="Catullo R.A."/>
            <person name="Griffin P.C."/>
            <person name="Schiffer M."/>
            <person name="Pearce S."/>
            <person name="Lee S.F."/>
            <person name="McElroy K."/>
            <person name="Stocker A."/>
            <person name="Shirriffs J."/>
            <person name="Cockerell F."/>
            <person name="Coppin C."/>
            <person name="Sgro C.M."/>
            <person name="Karger A."/>
            <person name="Cain J.W."/>
            <person name="Weber J.A."/>
            <person name="Santpere G."/>
            <person name="Kirschner M.W."/>
            <person name="Hoffmann A.A."/>
            <person name="Oakeshott J.G."/>
            <person name="Zhang G."/>
        </authorList>
    </citation>
    <scope>NUCLEOTIDE SEQUENCE</scope>
    <source>
        <strain evidence="3">BGI-SZ-2011g</strain>
    </source>
</reference>
<evidence type="ECO:0008006" key="5">
    <source>
        <dbReference type="Google" id="ProtNLM"/>
    </source>
</evidence>
<evidence type="ECO:0000256" key="2">
    <source>
        <dbReference type="SAM" id="MobiDB-lite"/>
    </source>
</evidence>
<feature type="compositionally biased region" description="Polar residues" evidence="2">
    <location>
        <begin position="541"/>
        <end position="550"/>
    </location>
</feature>
<feature type="compositionally biased region" description="Pro residues" evidence="2">
    <location>
        <begin position="116"/>
        <end position="125"/>
    </location>
</feature>
<comment type="caution">
    <text evidence="3">The sequence shown here is derived from an EMBL/GenBank/DDBJ whole genome shotgun (WGS) entry which is preliminary data.</text>
</comment>
<dbReference type="Proteomes" id="UP001200034">
    <property type="component" value="Unassembled WGS sequence"/>
</dbReference>
<feature type="region of interest" description="Disordered" evidence="2">
    <location>
        <begin position="72"/>
        <end position="96"/>
    </location>
</feature>
<keyword evidence="1" id="KW-0175">Coiled coil</keyword>
<dbReference type="PANTHER" id="PTHR13594:SF1">
    <property type="entry name" value="CENTRIOLAR COILED-COIL PROTEIN OF 110 KDA"/>
    <property type="match status" value="1"/>
</dbReference>
<gene>
    <name evidence="3" type="ORF">KR093_006819</name>
</gene>
<dbReference type="Pfam" id="PF16025">
    <property type="entry name" value="CaM_bind"/>
    <property type="match status" value="1"/>
</dbReference>
<name>A0AAD4PR16_9MUSC</name>
<feature type="coiled-coil region" evidence="1">
    <location>
        <begin position="352"/>
        <end position="387"/>
    </location>
</feature>
<feature type="region of interest" description="Disordered" evidence="2">
    <location>
        <begin position="111"/>
        <end position="131"/>
    </location>
</feature>
<keyword evidence="4" id="KW-1185">Reference proteome</keyword>
<dbReference type="PANTHER" id="PTHR13594">
    <property type="entry name" value="CENTRIOLAR COILED-COIL PROTEIN OF 110 KDA"/>
    <property type="match status" value="1"/>
</dbReference>
<organism evidence="3 4">
    <name type="scientific">Drosophila rubida</name>
    <dbReference type="NCBI Taxonomy" id="30044"/>
    <lineage>
        <taxon>Eukaryota</taxon>
        <taxon>Metazoa</taxon>
        <taxon>Ecdysozoa</taxon>
        <taxon>Arthropoda</taxon>
        <taxon>Hexapoda</taxon>
        <taxon>Insecta</taxon>
        <taxon>Pterygota</taxon>
        <taxon>Neoptera</taxon>
        <taxon>Endopterygota</taxon>
        <taxon>Diptera</taxon>
        <taxon>Brachycera</taxon>
        <taxon>Muscomorpha</taxon>
        <taxon>Ephydroidea</taxon>
        <taxon>Drosophilidae</taxon>
        <taxon>Drosophila</taxon>
    </lineage>
</organism>
<feature type="compositionally biased region" description="Low complexity" evidence="2">
    <location>
        <begin position="318"/>
        <end position="340"/>
    </location>
</feature>
<evidence type="ECO:0000313" key="3">
    <source>
        <dbReference type="EMBL" id="KAH8387385.1"/>
    </source>
</evidence>
<feature type="region of interest" description="Disordered" evidence="2">
    <location>
        <begin position="450"/>
        <end position="489"/>
    </location>
</feature>
<feature type="compositionally biased region" description="Polar residues" evidence="2">
    <location>
        <begin position="602"/>
        <end position="611"/>
    </location>
</feature>
<dbReference type="GO" id="GO:0032465">
    <property type="term" value="P:regulation of cytokinesis"/>
    <property type="evidence" value="ECO:0007669"/>
    <property type="project" value="InterPro"/>
</dbReference>
<evidence type="ECO:0000256" key="1">
    <source>
        <dbReference type="SAM" id="Coils"/>
    </source>
</evidence>
<protein>
    <recommendedName>
        <fullName evidence="5">Centriolar coiled-coil protein of 110 kDa</fullName>
    </recommendedName>
</protein>
<dbReference type="PROSITE" id="PS50096">
    <property type="entry name" value="IQ"/>
    <property type="match status" value="1"/>
</dbReference>
<feature type="region of interest" description="Disordered" evidence="2">
    <location>
        <begin position="264"/>
        <end position="286"/>
    </location>
</feature>
<dbReference type="GO" id="GO:0032053">
    <property type="term" value="P:ciliary basal body organization"/>
    <property type="evidence" value="ECO:0007669"/>
    <property type="project" value="TreeGrafter"/>
</dbReference>
<feature type="region of interest" description="Disordered" evidence="2">
    <location>
        <begin position="502"/>
        <end position="612"/>
    </location>
</feature>
<feature type="region of interest" description="Disordered" evidence="2">
    <location>
        <begin position="312"/>
        <end position="344"/>
    </location>
</feature>